<dbReference type="InterPro" id="IPR010730">
    <property type="entry name" value="HET"/>
</dbReference>
<feature type="domain" description="Heterokaryon incompatibility" evidence="1">
    <location>
        <begin position="43"/>
        <end position="145"/>
    </location>
</feature>
<sequence>MFLLCSLCRLVNRTLYQVCPRRMINTSSLQFKDFEDGAFIPHYAILSHTWGAGEIGYQSTALVFFEREIMYKQRQGTKTKPAYHKIVEACMQAYSDGLEYLWIDTCCINQEDQTDVHRNVKNMYSYYRNSRICYAYLADKHNRQGVAESGFGQSRWFTRGWTLQELLAPPEVIFFNSYWGDIGTRTKLCAEISSVTGIPEDIVRGSTSFRDVDVQERMSWSVLRKTTRSVDRAYCLFGILGVFIEPDYTEDLVTAITRLQEAFFERYPEKHSEFAGDGVDLLKMLTRRSHRARYN</sequence>
<accession>A0A4S8KP34</accession>
<evidence type="ECO:0000313" key="3">
    <source>
        <dbReference type="Proteomes" id="UP000297245"/>
    </source>
</evidence>
<dbReference type="Pfam" id="PF06985">
    <property type="entry name" value="HET"/>
    <property type="match status" value="1"/>
</dbReference>
<proteinExistence type="predicted"/>
<evidence type="ECO:0000259" key="1">
    <source>
        <dbReference type="Pfam" id="PF06985"/>
    </source>
</evidence>
<dbReference type="EMBL" id="ML180432">
    <property type="protein sequence ID" value="THU77446.1"/>
    <property type="molecule type" value="Genomic_DNA"/>
</dbReference>
<dbReference type="AlphaFoldDB" id="A0A4S8KP34"/>
<gene>
    <name evidence="2" type="ORF">K435DRAFT_702310</name>
</gene>
<evidence type="ECO:0000313" key="2">
    <source>
        <dbReference type="EMBL" id="THU77446.1"/>
    </source>
</evidence>
<keyword evidence="3" id="KW-1185">Reference proteome</keyword>
<reference evidence="2 3" key="1">
    <citation type="journal article" date="2019" name="Nat. Ecol. Evol.">
        <title>Megaphylogeny resolves global patterns of mushroom evolution.</title>
        <authorList>
            <person name="Varga T."/>
            <person name="Krizsan K."/>
            <person name="Foldi C."/>
            <person name="Dima B."/>
            <person name="Sanchez-Garcia M."/>
            <person name="Sanchez-Ramirez S."/>
            <person name="Szollosi G.J."/>
            <person name="Szarkandi J.G."/>
            <person name="Papp V."/>
            <person name="Albert L."/>
            <person name="Andreopoulos W."/>
            <person name="Angelini C."/>
            <person name="Antonin V."/>
            <person name="Barry K.W."/>
            <person name="Bougher N.L."/>
            <person name="Buchanan P."/>
            <person name="Buyck B."/>
            <person name="Bense V."/>
            <person name="Catcheside P."/>
            <person name="Chovatia M."/>
            <person name="Cooper J."/>
            <person name="Damon W."/>
            <person name="Desjardin D."/>
            <person name="Finy P."/>
            <person name="Geml J."/>
            <person name="Haridas S."/>
            <person name="Hughes K."/>
            <person name="Justo A."/>
            <person name="Karasinski D."/>
            <person name="Kautmanova I."/>
            <person name="Kiss B."/>
            <person name="Kocsube S."/>
            <person name="Kotiranta H."/>
            <person name="LaButti K.M."/>
            <person name="Lechner B.E."/>
            <person name="Liimatainen K."/>
            <person name="Lipzen A."/>
            <person name="Lukacs Z."/>
            <person name="Mihaltcheva S."/>
            <person name="Morgado L.N."/>
            <person name="Niskanen T."/>
            <person name="Noordeloos M.E."/>
            <person name="Ohm R.A."/>
            <person name="Ortiz-Santana B."/>
            <person name="Ovrebo C."/>
            <person name="Racz N."/>
            <person name="Riley R."/>
            <person name="Savchenko A."/>
            <person name="Shiryaev A."/>
            <person name="Soop K."/>
            <person name="Spirin V."/>
            <person name="Szebenyi C."/>
            <person name="Tomsovsky M."/>
            <person name="Tulloss R.E."/>
            <person name="Uehling J."/>
            <person name="Grigoriev I.V."/>
            <person name="Vagvolgyi C."/>
            <person name="Papp T."/>
            <person name="Martin F.M."/>
            <person name="Miettinen O."/>
            <person name="Hibbett D.S."/>
            <person name="Nagy L.G."/>
        </authorList>
    </citation>
    <scope>NUCLEOTIDE SEQUENCE [LARGE SCALE GENOMIC DNA]</scope>
    <source>
        <strain evidence="2 3">CBS 962.96</strain>
    </source>
</reference>
<dbReference type="PANTHER" id="PTHR10622">
    <property type="entry name" value="HET DOMAIN-CONTAINING PROTEIN"/>
    <property type="match status" value="1"/>
</dbReference>
<dbReference type="Proteomes" id="UP000297245">
    <property type="component" value="Unassembled WGS sequence"/>
</dbReference>
<dbReference type="PANTHER" id="PTHR10622:SF10">
    <property type="entry name" value="HET DOMAIN-CONTAINING PROTEIN"/>
    <property type="match status" value="1"/>
</dbReference>
<organism evidence="2 3">
    <name type="scientific">Dendrothele bispora (strain CBS 962.96)</name>
    <dbReference type="NCBI Taxonomy" id="1314807"/>
    <lineage>
        <taxon>Eukaryota</taxon>
        <taxon>Fungi</taxon>
        <taxon>Dikarya</taxon>
        <taxon>Basidiomycota</taxon>
        <taxon>Agaricomycotina</taxon>
        <taxon>Agaricomycetes</taxon>
        <taxon>Agaricomycetidae</taxon>
        <taxon>Agaricales</taxon>
        <taxon>Agaricales incertae sedis</taxon>
        <taxon>Dendrothele</taxon>
    </lineage>
</organism>
<protein>
    <submittedName>
        <fullName evidence="2">HET-domain-containing protein</fullName>
    </submittedName>
</protein>
<dbReference type="OrthoDB" id="674604at2759"/>
<name>A0A4S8KP34_DENBC</name>